<sequence>MNSNRGRITSPCIRNCCLNEDNICLGCFRSLTEIISWTQADNETLQKILNNAEQRRQKHKQKSFF</sequence>
<reference evidence="1 2" key="1">
    <citation type="submission" date="2020-02" db="EMBL/GenBank/DDBJ databases">
        <authorList>
            <person name="Hogendoorn C."/>
        </authorList>
    </citation>
    <scope>NUCLEOTIDE SEQUENCE [LARGE SCALE GENOMIC DNA]</scope>
    <source>
        <strain evidence="1">METHB21</strain>
    </source>
</reference>
<dbReference type="PANTHER" id="PTHR35175">
    <property type="entry name" value="DUF1289 DOMAIN-CONTAINING PROTEIN"/>
    <property type="match status" value="1"/>
</dbReference>
<dbReference type="Proteomes" id="UP000494216">
    <property type="component" value="Unassembled WGS sequence"/>
</dbReference>
<comment type="caution">
    <text evidence="1">The sequence shown here is derived from an EMBL/GenBank/DDBJ whole genome shotgun (WGS) entry which is preliminary data.</text>
</comment>
<dbReference type="EMBL" id="CADCXN010000067">
    <property type="protein sequence ID" value="CAA9891255.1"/>
    <property type="molecule type" value="Genomic_DNA"/>
</dbReference>
<evidence type="ECO:0000313" key="2">
    <source>
        <dbReference type="Proteomes" id="UP000494216"/>
    </source>
</evidence>
<proteinExistence type="predicted"/>
<keyword evidence="2" id="KW-1185">Reference proteome</keyword>
<gene>
    <name evidence="1" type="ORF">METHB2_380028</name>
</gene>
<evidence type="ECO:0008006" key="3">
    <source>
        <dbReference type="Google" id="ProtNLM"/>
    </source>
</evidence>
<dbReference type="InterPro" id="IPR010710">
    <property type="entry name" value="DUF1289"/>
</dbReference>
<dbReference type="PANTHER" id="PTHR35175:SF2">
    <property type="entry name" value="DUF1289 DOMAIN-CONTAINING PROTEIN"/>
    <property type="match status" value="1"/>
</dbReference>
<dbReference type="AlphaFoldDB" id="A0A8S0WQ64"/>
<protein>
    <recommendedName>
        <fullName evidence="3">DUF1289 domain-containing protein</fullName>
    </recommendedName>
</protein>
<organism evidence="1 2">
    <name type="scientific">Candidatus Methylobacter favarea</name>
    <dbReference type="NCBI Taxonomy" id="2707345"/>
    <lineage>
        <taxon>Bacteria</taxon>
        <taxon>Pseudomonadati</taxon>
        <taxon>Pseudomonadota</taxon>
        <taxon>Gammaproteobacteria</taxon>
        <taxon>Methylococcales</taxon>
        <taxon>Methylococcaceae</taxon>
        <taxon>Methylobacter</taxon>
    </lineage>
</organism>
<accession>A0A8S0WQ64</accession>
<evidence type="ECO:0000313" key="1">
    <source>
        <dbReference type="EMBL" id="CAA9891255.1"/>
    </source>
</evidence>
<name>A0A8S0WQ64_9GAMM</name>
<dbReference type="Pfam" id="PF06945">
    <property type="entry name" value="DUF1289"/>
    <property type="match status" value="1"/>
</dbReference>
<dbReference type="RefSeq" id="WP_174626135.1">
    <property type="nucleotide sequence ID" value="NZ_CADCXN010000067.1"/>
</dbReference>